<gene>
    <name evidence="2" type="ORF">PPROV_000184300</name>
</gene>
<comment type="caution">
    <text evidence="2">The sequence shown here is derived from an EMBL/GenBank/DDBJ whole genome shotgun (WGS) entry which is preliminary data.</text>
</comment>
<dbReference type="SUPFAM" id="SSF54427">
    <property type="entry name" value="NTF2-like"/>
    <property type="match status" value="1"/>
</dbReference>
<sequence>MSALQLSSLLGRPALVNNYCVDGAQTQKKVDEKIGQTTREKGEEGNSGGGKHEPDDDEDDDDHLASDGSNRKLSWWRQADWYVRGQNGKYALAAVMGDVDEDFDESAFLEGACDALCAVTERLGDISPKQSADTLKSMVGSRMYQAMRKTAKEYQQQGLKTTHVVDEILRCQVTQVQVVPQEERDLYEWNEDEERVRDIKSSSDPHKDPDWDAGAAAGSPPPGSQSGWFLGSLDSTTDDATKEEVTARHLLIHVRYFVRETVGLYDISTDKTVHNSDRYTTHTLIFARGPLPIDDDATDEERRRKYDSLPWVVLDLH</sequence>
<dbReference type="AlphaFoldDB" id="A0A830H8R6"/>
<dbReference type="InterPro" id="IPR032710">
    <property type="entry name" value="NTF2-like_dom_sf"/>
</dbReference>
<dbReference type="EMBL" id="BNJQ01000004">
    <property type="protein sequence ID" value="GHP03088.1"/>
    <property type="molecule type" value="Genomic_DNA"/>
</dbReference>
<dbReference type="Gene3D" id="3.10.450.240">
    <property type="match status" value="1"/>
</dbReference>
<protein>
    <submittedName>
        <fullName evidence="2">Uncharacterized protein</fullName>
    </submittedName>
</protein>
<feature type="region of interest" description="Disordered" evidence="1">
    <location>
        <begin position="27"/>
        <end position="68"/>
    </location>
</feature>
<reference evidence="2" key="1">
    <citation type="submission" date="2020-10" db="EMBL/GenBank/DDBJ databases">
        <title>Unveiling of a novel bifunctional photoreceptor, Dualchrome1, isolated from a cosmopolitan green alga.</title>
        <authorList>
            <person name="Suzuki S."/>
            <person name="Kawachi M."/>
        </authorList>
    </citation>
    <scope>NUCLEOTIDE SEQUENCE</scope>
    <source>
        <strain evidence="2">NIES 2893</strain>
    </source>
</reference>
<feature type="compositionally biased region" description="Basic and acidic residues" evidence="1">
    <location>
        <begin position="28"/>
        <end position="54"/>
    </location>
</feature>
<feature type="region of interest" description="Disordered" evidence="1">
    <location>
        <begin position="193"/>
        <end position="233"/>
    </location>
</feature>
<evidence type="ECO:0000313" key="3">
    <source>
        <dbReference type="Proteomes" id="UP000660262"/>
    </source>
</evidence>
<feature type="compositionally biased region" description="Basic and acidic residues" evidence="1">
    <location>
        <begin position="194"/>
        <end position="210"/>
    </location>
</feature>
<organism evidence="2 3">
    <name type="scientific">Pycnococcus provasolii</name>
    <dbReference type="NCBI Taxonomy" id="41880"/>
    <lineage>
        <taxon>Eukaryota</taxon>
        <taxon>Viridiplantae</taxon>
        <taxon>Chlorophyta</taxon>
        <taxon>Pseudoscourfieldiophyceae</taxon>
        <taxon>Pseudoscourfieldiales</taxon>
        <taxon>Pycnococcaceae</taxon>
        <taxon>Pycnococcus</taxon>
    </lineage>
</organism>
<evidence type="ECO:0000313" key="2">
    <source>
        <dbReference type="EMBL" id="GHP03088.1"/>
    </source>
</evidence>
<accession>A0A830H8R6</accession>
<proteinExistence type="predicted"/>
<evidence type="ECO:0000256" key="1">
    <source>
        <dbReference type="SAM" id="MobiDB-lite"/>
    </source>
</evidence>
<dbReference type="Proteomes" id="UP000660262">
    <property type="component" value="Unassembled WGS sequence"/>
</dbReference>
<keyword evidence="3" id="KW-1185">Reference proteome</keyword>
<name>A0A830H8R6_9CHLO</name>